<dbReference type="GO" id="GO:0034066">
    <property type="term" value="C:Ric1-Rgp1 guanyl-nucleotide exchange factor complex"/>
    <property type="evidence" value="ECO:0007669"/>
    <property type="project" value="InterPro"/>
</dbReference>
<evidence type="ECO:0000313" key="4">
    <source>
        <dbReference type="EMBL" id="ODQ45773.1"/>
    </source>
</evidence>
<sequence length="1063" mass="122440">MFWPTSISQFHKLPEVESLEELGKSNPDHTYKPNPHEDDIVNILTNYSNGLPYVVITYRSIYLFDWTHKAPVNVHIRSDFSVEKFGSNLTVKLSPNQQTYAVLTDKNVILVYTIKATGSDSELLGVYSKSGTIIQNGYPLTEYEDDPYVYGGVNSKFSSKAGDQKNGIVKNIISTFIGIDGNEVPIVDLGLRLKLILNVASPIVQYCFIGSMELMLINSNPHAFQIIHLNSKNSIDKFTSSDNNQSSTESSNEINFILADELDWFQAPEINNKSEISDMNYNYDLDCFLWYNKQGDVLLVKRTGSTGDFELSAKCVYKCETNNEKAIEGIINHFKNVCYILLENGKLLIYKLNDDLTCKLLKTVDKCIPSKTPKALYLSPQGDSIIVVYDNGWNIYSALGNQNFSTFEYDHFSLSHIKKLQFLSERELLVVNQNNEIIFIDLTVYNIGQGFNSLSIKRPILYDKDKIMVFKAYEKKLVDHHHYNYNVNDVTNRDTDVWLSEMLPLRFRINNNIIRSCSVSDDGNNVCIIGNYDVIVFSSFSRRWKFLEIPQESATFEKTEIPMKKCSWWRDYLIVGSSSGKEKKKSEVVIFSDRILSEAESFCFDFIVWSFNLEDTSFDEVFLDFNVDIYNDQLLVMTNALNCYTWRLKLKTSATTKVEGDHQIKKSTMHDSSLTSLKSSITLEKSTVYQLKTCFKESDESIALNYGTVLKITDTDILFLTNTDLYYIRRERTPGSMSFAYVTYLISSCVEYVHKLNNSLICLFDGSQLIHYNLSDNINLLKLKPIRISIGNDISQNDGGGYSVKYTGTCPYPITTISFQNIMFGIEIDCFNKLKLKLETSRRNYLTDLVNHYILSNISVKNLEDDSNAMNITTVYGKFSKFKNFKFVLEKLMVDYLQNCYEDPKFDSDNDYFNRIYSLINLTGNSYEIVLNCLKKTETHFWPIFFKKSNETPRSVVNKLYTDCNDHKLSAHFFIIMLNYEKYDYSSEDNECYPGESKPQTSKKESCNISAEDQDLIFNILKRLILSGDFETSFELVRFLKIVDDKMTHKCLVKMKKYLKLDQ</sequence>
<dbReference type="AlphaFoldDB" id="A0A1E3NKB3"/>
<name>A0A1E3NKB3_9ASCO</name>
<dbReference type="GO" id="GO:0005829">
    <property type="term" value="C:cytosol"/>
    <property type="evidence" value="ECO:0007669"/>
    <property type="project" value="TreeGrafter"/>
</dbReference>
<dbReference type="InterPro" id="IPR040096">
    <property type="entry name" value="Ric1"/>
</dbReference>
<dbReference type="EMBL" id="KV454004">
    <property type="protein sequence ID" value="ODQ45773.1"/>
    <property type="molecule type" value="Genomic_DNA"/>
</dbReference>
<keyword evidence="5" id="KW-1185">Reference proteome</keyword>
<comment type="subcellular location">
    <subcellularLocation>
        <location evidence="1">Membrane</location>
    </subcellularLocation>
</comment>
<dbReference type="GO" id="GO:0006886">
    <property type="term" value="P:intracellular protein transport"/>
    <property type="evidence" value="ECO:0007669"/>
    <property type="project" value="InterPro"/>
</dbReference>
<dbReference type="Pfam" id="PF07064">
    <property type="entry name" value="RIC1"/>
    <property type="match status" value="1"/>
</dbReference>
<dbReference type="InterPro" id="IPR009771">
    <property type="entry name" value="RIC1_C"/>
</dbReference>
<dbReference type="PANTHER" id="PTHR22746:SF10">
    <property type="entry name" value="GUANINE NUCLEOTIDE EXCHANGE FACTOR SUBUNIT RIC1"/>
    <property type="match status" value="1"/>
</dbReference>
<feature type="domain" description="RIC1 C-terminal alpha solenoid region" evidence="3">
    <location>
        <begin position="871"/>
        <end position="1048"/>
    </location>
</feature>
<proteinExistence type="predicted"/>
<reference evidence="4 5" key="1">
    <citation type="journal article" date="2016" name="Proc. Natl. Acad. Sci. U.S.A.">
        <title>Comparative genomics of biotechnologically important yeasts.</title>
        <authorList>
            <person name="Riley R."/>
            <person name="Haridas S."/>
            <person name="Wolfe K.H."/>
            <person name="Lopes M.R."/>
            <person name="Hittinger C.T."/>
            <person name="Goeker M."/>
            <person name="Salamov A.A."/>
            <person name="Wisecaver J.H."/>
            <person name="Long T.M."/>
            <person name="Calvey C.H."/>
            <person name="Aerts A.L."/>
            <person name="Barry K.W."/>
            <person name="Choi C."/>
            <person name="Clum A."/>
            <person name="Coughlan A.Y."/>
            <person name="Deshpande S."/>
            <person name="Douglass A.P."/>
            <person name="Hanson S.J."/>
            <person name="Klenk H.-P."/>
            <person name="LaButti K.M."/>
            <person name="Lapidus A."/>
            <person name="Lindquist E.A."/>
            <person name="Lipzen A.M."/>
            <person name="Meier-Kolthoff J.P."/>
            <person name="Ohm R.A."/>
            <person name="Otillar R.P."/>
            <person name="Pangilinan J.L."/>
            <person name="Peng Y."/>
            <person name="Rokas A."/>
            <person name="Rosa C.A."/>
            <person name="Scheuner C."/>
            <person name="Sibirny A.A."/>
            <person name="Slot J.C."/>
            <person name="Stielow J.B."/>
            <person name="Sun H."/>
            <person name="Kurtzman C.P."/>
            <person name="Blackwell M."/>
            <person name="Grigoriev I.V."/>
            <person name="Jeffries T.W."/>
        </authorList>
    </citation>
    <scope>NUCLEOTIDE SEQUENCE [LARGE SCALE GENOMIC DNA]</scope>
    <source>
        <strain evidence="4 5">NRRL Y-2026</strain>
    </source>
</reference>
<protein>
    <recommendedName>
        <fullName evidence="3">RIC1 C-terminal alpha solenoid region domain-containing protein</fullName>
    </recommendedName>
</protein>
<dbReference type="PANTHER" id="PTHR22746">
    <property type="entry name" value="RAB6A-GEF COMPLEX PARTNER PROTEIN 1"/>
    <property type="match status" value="1"/>
</dbReference>
<accession>A0A1E3NKB3</accession>
<evidence type="ECO:0000313" key="5">
    <source>
        <dbReference type="Proteomes" id="UP000094455"/>
    </source>
</evidence>
<dbReference type="RefSeq" id="XP_019016886.1">
    <property type="nucleotide sequence ID" value="XM_019164431.1"/>
</dbReference>
<dbReference type="SUPFAM" id="SSF50978">
    <property type="entry name" value="WD40 repeat-like"/>
    <property type="match status" value="1"/>
</dbReference>
<dbReference type="GeneID" id="30181118"/>
<organism evidence="4 5">
    <name type="scientific">Pichia membranifaciens NRRL Y-2026</name>
    <dbReference type="NCBI Taxonomy" id="763406"/>
    <lineage>
        <taxon>Eukaryota</taxon>
        <taxon>Fungi</taxon>
        <taxon>Dikarya</taxon>
        <taxon>Ascomycota</taxon>
        <taxon>Saccharomycotina</taxon>
        <taxon>Pichiomycetes</taxon>
        <taxon>Pichiales</taxon>
        <taxon>Pichiaceae</taxon>
        <taxon>Pichia</taxon>
    </lineage>
</organism>
<dbReference type="GO" id="GO:0042147">
    <property type="term" value="P:retrograde transport, endosome to Golgi"/>
    <property type="evidence" value="ECO:0007669"/>
    <property type="project" value="TreeGrafter"/>
</dbReference>
<evidence type="ECO:0000256" key="1">
    <source>
        <dbReference type="ARBA" id="ARBA00004370"/>
    </source>
</evidence>
<dbReference type="Proteomes" id="UP000094455">
    <property type="component" value="Unassembled WGS sequence"/>
</dbReference>
<dbReference type="OrthoDB" id="67540at2759"/>
<evidence type="ECO:0000256" key="2">
    <source>
        <dbReference type="ARBA" id="ARBA00023136"/>
    </source>
</evidence>
<dbReference type="STRING" id="763406.A0A1E3NKB3"/>
<dbReference type="GO" id="GO:0000139">
    <property type="term" value="C:Golgi membrane"/>
    <property type="evidence" value="ECO:0007669"/>
    <property type="project" value="TreeGrafter"/>
</dbReference>
<dbReference type="InterPro" id="IPR036322">
    <property type="entry name" value="WD40_repeat_dom_sf"/>
</dbReference>
<evidence type="ECO:0000259" key="3">
    <source>
        <dbReference type="Pfam" id="PF07064"/>
    </source>
</evidence>
<gene>
    <name evidence="4" type="ORF">PICMEDRAFT_73277</name>
</gene>
<keyword evidence="2" id="KW-0472">Membrane</keyword>